<dbReference type="Pfam" id="PF01545">
    <property type="entry name" value="Cation_efflux"/>
    <property type="match status" value="1"/>
</dbReference>
<dbReference type="InterPro" id="IPR050681">
    <property type="entry name" value="CDF/SLC30A"/>
</dbReference>
<keyword evidence="4 9" id="KW-0812">Transmembrane</keyword>
<dbReference type="SUPFAM" id="SSF160240">
    <property type="entry name" value="Cation efflux protein cytoplasmic domain-like"/>
    <property type="match status" value="1"/>
</dbReference>
<accession>A0ABV6XMR2</accession>
<evidence type="ECO:0000256" key="3">
    <source>
        <dbReference type="ARBA" id="ARBA00022448"/>
    </source>
</evidence>
<dbReference type="Gene3D" id="1.20.1510.10">
    <property type="entry name" value="Cation efflux protein transmembrane domain"/>
    <property type="match status" value="1"/>
</dbReference>
<feature type="region of interest" description="Disordered" evidence="8">
    <location>
        <begin position="1"/>
        <end position="52"/>
    </location>
</feature>
<protein>
    <submittedName>
        <fullName evidence="12">Cation diffusion facilitator family transporter</fullName>
    </submittedName>
</protein>
<feature type="transmembrane region" description="Helical" evidence="9">
    <location>
        <begin position="227"/>
        <end position="244"/>
    </location>
</feature>
<feature type="transmembrane region" description="Helical" evidence="9">
    <location>
        <begin position="94"/>
        <end position="112"/>
    </location>
</feature>
<dbReference type="EMBL" id="JBEUKS010000005">
    <property type="protein sequence ID" value="MFC1439561.1"/>
    <property type="molecule type" value="Genomic_DNA"/>
</dbReference>
<evidence type="ECO:0000256" key="8">
    <source>
        <dbReference type="SAM" id="MobiDB-lite"/>
    </source>
</evidence>
<comment type="caution">
    <text evidence="12">The sequence shown here is derived from an EMBL/GenBank/DDBJ whole genome shotgun (WGS) entry which is preliminary data.</text>
</comment>
<sequence>MREQAHQEPGHGHAEGGAHGRAHDHDDPEHDDSHGQDDSHDHGSHAGHSHGVSADADRRYLKAALALIAAFMLGEVIVGVLAKSLALISDAGHMLTDAASLVLALVAMSLAARPAKGALTFGFKRAEILSAQANGITLLGLGAVFSYEAIRRLVSPPSVEGGIVLVTALVGIVVNVLAAWLISRANRSSLNVEGAYQHILNDAWAFIATALAGLVVMLTGFNRADAIATLVVAGLMFHAGYGLVRESGRIFLEAAPPGLDPDAIGAELAAVPGVVEVHDLHVWTITSGYPALSAHVLVRGDQDCHAVRLRLERTLREHHRIEHSTLQVDHATPELLQLGVLGKPGADGPSPGHCADPHGSSHRPVT</sequence>
<evidence type="ECO:0000313" key="13">
    <source>
        <dbReference type="Proteomes" id="UP001592581"/>
    </source>
</evidence>
<keyword evidence="13" id="KW-1185">Reference proteome</keyword>
<keyword evidence="6" id="KW-0406">Ion transport</keyword>
<comment type="subcellular location">
    <subcellularLocation>
        <location evidence="1">Membrane</location>
        <topology evidence="1">Multi-pass membrane protein</topology>
    </subcellularLocation>
</comment>
<gene>
    <name evidence="12" type="ORF">ABUW04_14985</name>
</gene>
<dbReference type="Proteomes" id="UP001592581">
    <property type="component" value="Unassembled WGS sequence"/>
</dbReference>
<feature type="region of interest" description="Disordered" evidence="8">
    <location>
        <begin position="341"/>
        <end position="366"/>
    </location>
</feature>
<dbReference type="RefSeq" id="WP_380565635.1">
    <property type="nucleotide sequence ID" value="NZ_JBEUKS010000005.1"/>
</dbReference>
<evidence type="ECO:0000259" key="11">
    <source>
        <dbReference type="Pfam" id="PF16916"/>
    </source>
</evidence>
<reference evidence="12 13" key="1">
    <citation type="submission" date="2024-06" db="EMBL/GenBank/DDBJ databases">
        <authorList>
            <person name="Lee S.D."/>
        </authorList>
    </citation>
    <scope>NUCLEOTIDE SEQUENCE [LARGE SCALE GENOMIC DNA]</scope>
    <source>
        <strain evidence="12 13">N1-10</strain>
    </source>
</reference>
<evidence type="ECO:0000256" key="4">
    <source>
        <dbReference type="ARBA" id="ARBA00022692"/>
    </source>
</evidence>
<comment type="similarity">
    <text evidence="2">Belongs to the cation diffusion facilitator (CDF) transporter (TC 2.A.4) family. SLC30A subfamily.</text>
</comment>
<keyword evidence="7 9" id="KW-0472">Membrane</keyword>
<proteinExistence type="inferred from homology"/>
<name>A0ABV6XMR2_9ACTN</name>
<dbReference type="NCBIfam" id="TIGR01297">
    <property type="entry name" value="CDF"/>
    <property type="match status" value="1"/>
</dbReference>
<evidence type="ECO:0000256" key="9">
    <source>
        <dbReference type="SAM" id="Phobius"/>
    </source>
</evidence>
<feature type="compositionally biased region" description="Basic and acidic residues" evidence="8">
    <location>
        <begin position="1"/>
        <end position="44"/>
    </location>
</feature>
<dbReference type="InterPro" id="IPR002524">
    <property type="entry name" value="Cation_efflux"/>
</dbReference>
<feature type="transmembrane region" description="Helical" evidence="9">
    <location>
        <begin position="203"/>
        <end position="221"/>
    </location>
</feature>
<dbReference type="PANTHER" id="PTHR11562">
    <property type="entry name" value="CATION EFFLUX PROTEIN/ ZINC TRANSPORTER"/>
    <property type="match status" value="1"/>
</dbReference>
<keyword evidence="5 9" id="KW-1133">Transmembrane helix</keyword>
<feature type="domain" description="Cation efflux protein cytoplasmic" evidence="11">
    <location>
        <begin position="256"/>
        <end position="330"/>
    </location>
</feature>
<dbReference type="InterPro" id="IPR058533">
    <property type="entry name" value="Cation_efflux_TM"/>
</dbReference>
<evidence type="ECO:0000259" key="10">
    <source>
        <dbReference type="Pfam" id="PF01545"/>
    </source>
</evidence>
<keyword evidence="3" id="KW-0813">Transport</keyword>
<feature type="transmembrane region" description="Helical" evidence="9">
    <location>
        <begin position="162"/>
        <end position="182"/>
    </location>
</feature>
<feature type="transmembrane region" description="Helical" evidence="9">
    <location>
        <begin position="63"/>
        <end position="82"/>
    </location>
</feature>
<evidence type="ECO:0000256" key="2">
    <source>
        <dbReference type="ARBA" id="ARBA00008873"/>
    </source>
</evidence>
<dbReference type="Pfam" id="PF16916">
    <property type="entry name" value="ZT_dimer"/>
    <property type="match status" value="1"/>
</dbReference>
<evidence type="ECO:0000256" key="7">
    <source>
        <dbReference type="ARBA" id="ARBA00023136"/>
    </source>
</evidence>
<evidence type="ECO:0000256" key="5">
    <source>
        <dbReference type="ARBA" id="ARBA00022989"/>
    </source>
</evidence>
<organism evidence="12 13">
    <name type="scientific">Streptacidiphilus jeojiensis</name>
    <dbReference type="NCBI Taxonomy" id="3229225"/>
    <lineage>
        <taxon>Bacteria</taxon>
        <taxon>Bacillati</taxon>
        <taxon>Actinomycetota</taxon>
        <taxon>Actinomycetes</taxon>
        <taxon>Kitasatosporales</taxon>
        <taxon>Streptomycetaceae</taxon>
        <taxon>Streptacidiphilus</taxon>
    </lineage>
</organism>
<feature type="domain" description="Cation efflux protein transmembrane" evidence="10">
    <location>
        <begin position="62"/>
        <end position="251"/>
    </location>
</feature>
<evidence type="ECO:0000256" key="1">
    <source>
        <dbReference type="ARBA" id="ARBA00004141"/>
    </source>
</evidence>
<evidence type="ECO:0000313" key="12">
    <source>
        <dbReference type="EMBL" id="MFC1439561.1"/>
    </source>
</evidence>
<dbReference type="SUPFAM" id="SSF161111">
    <property type="entry name" value="Cation efflux protein transmembrane domain-like"/>
    <property type="match status" value="1"/>
</dbReference>
<feature type="transmembrane region" description="Helical" evidence="9">
    <location>
        <begin position="133"/>
        <end position="150"/>
    </location>
</feature>
<evidence type="ECO:0000256" key="6">
    <source>
        <dbReference type="ARBA" id="ARBA00023065"/>
    </source>
</evidence>
<dbReference type="PANTHER" id="PTHR11562:SF17">
    <property type="entry name" value="RE54080P-RELATED"/>
    <property type="match status" value="1"/>
</dbReference>
<dbReference type="InterPro" id="IPR027469">
    <property type="entry name" value="Cation_efflux_TMD_sf"/>
</dbReference>
<dbReference type="InterPro" id="IPR027470">
    <property type="entry name" value="Cation_efflux_CTD"/>
</dbReference>
<dbReference type="InterPro" id="IPR036837">
    <property type="entry name" value="Cation_efflux_CTD_sf"/>
</dbReference>